<protein>
    <submittedName>
        <fullName evidence="2">Uncharacterized protein</fullName>
    </submittedName>
</protein>
<dbReference type="AlphaFoldDB" id="A0AAW2H7R6"/>
<dbReference type="Gene3D" id="3.40.50.11860">
    <property type="entry name" value="Diphthamide synthesis DPH1/DPH2 domain 3"/>
    <property type="match status" value="1"/>
</dbReference>
<evidence type="ECO:0000256" key="1">
    <source>
        <dbReference type="SAM" id="Phobius"/>
    </source>
</evidence>
<gene>
    <name evidence="2" type="ORF">PYX00_011406</name>
</gene>
<accession>A0AAW2H7R6</accession>
<dbReference type="NCBIfam" id="TIGR00322">
    <property type="entry name" value="diphth2_R"/>
    <property type="match status" value="1"/>
</dbReference>
<dbReference type="Pfam" id="PF01866">
    <property type="entry name" value="Diphthamide_syn"/>
    <property type="match status" value="1"/>
</dbReference>
<feature type="transmembrane region" description="Helical" evidence="1">
    <location>
        <begin position="379"/>
        <end position="398"/>
    </location>
</feature>
<keyword evidence="1" id="KW-0812">Transmembrane</keyword>
<sequence length="472" mass="53599">MEGDDFLDFGELEERAKRAETVAVICNADTAFMVPETQEAIQKANASATVRILEPADIACRHKTPRYDLHVLLTLECPFHSFENAVLLKRRCTLVISGDDAVFDSRFPHAARNVSENAYAGRVRVVVSDCQRFYDYFFYVSGATSFSSAAREGDRVRFLVSRLALVDRVRGRRTFGIFFSSPEYRALAEKVSKFLEDRGKETLLVFVRDISWERLVAIEFAEVFVVVDCPFYTHFEIKTHVPLVTPFEVALSFKETWDGEYGINEFETAGLSAEEKAVSSVEGCTEMVLCRGTYHNRGKQQVLAGLICTALAATIVLETFHLWKKGLVFALFPELSLFLAHVMAALCAVYAVFGLIVLNHYNQVELRQRIDKFGVETKLDVLSLLVAIDLVLSVVVSVNSTTKLLHFWARLRHNKDDVLFVINEWFFVLMNGAFLWTVFALRPKTRSLIERDAGRPGQREPLMREFLCCTYI</sequence>
<dbReference type="InterPro" id="IPR042265">
    <property type="entry name" value="DPH1/DPH2_3"/>
</dbReference>
<reference evidence="2" key="1">
    <citation type="journal article" date="2024" name="Gigascience">
        <title>Chromosome-level genome of the poultry shaft louse Menopon gallinae provides insight into the host-switching and adaptive evolution of parasitic lice.</title>
        <authorList>
            <person name="Xu Y."/>
            <person name="Ma L."/>
            <person name="Liu S."/>
            <person name="Liang Y."/>
            <person name="Liu Q."/>
            <person name="He Z."/>
            <person name="Tian L."/>
            <person name="Duan Y."/>
            <person name="Cai W."/>
            <person name="Li H."/>
            <person name="Song F."/>
        </authorList>
    </citation>
    <scope>NUCLEOTIDE SEQUENCE</scope>
    <source>
        <strain evidence="2">Cailab_2023a</strain>
    </source>
</reference>
<name>A0AAW2H7R6_9NEOP</name>
<dbReference type="InterPro" id="IPR016435">
    <property type="entry name" value="DPH1/DPH2"/>
</dbReference>
<feature type="transmembrane region" description="Helical" evidence="1">
    <location>
        <begin position="335"/>
        <end position="358"/>
    </location>
</feature>
<dbReference type="GO" id="GO:0017183">
    <property type="term" value="P:protein histidyl modification to diphthamide"/>
    <property type="evidence" value="ECO:0007669"/>
    <property type="project" value="InterPro"/>
</dbReference>
<dbReference type="GO" id="GO:0090560">
    <property type="term" value="F:2-(3-amino-3-carboxypropyl)histidine synthase activity"/>
    <property type="evidence" value="ECO:0007669"/>
    <property type="project" value="InterPro"/>
</dbReference>
<proteinExistence type="predicted"/>
<feature type="transmembrane region" description="Helical" evidence="1">
    <location>
        <begin position="418"/>
        <end position="441"/>
    </location>
</feature>
<comment type="caution">
    <text evidence="2">The sequence shown here is derived from an EMBL/GenBank/DDBJ whole genome shotgun (WGS) entry which is preliminary data.</text>
</comment>
<keyword evidence="1" id="KW-0472">Membrane</keyword>
<organism evidence="2">
    <name type="scientific">Menopon gallinae</name>
    <name type="common">poultry shaft louse</name>
    <dbReference type="NCBI Taxonomy" id="328185"/>
    <lineage>
        <taxon>Eukaryota</taxon>
        <taxon>Metazoa</taxon>
        <taxon>Ecdysozoa</taxon>
        <taxon>Arthropoda</taxon>
        <taxon>Hexapoda</taxon>
        <taxon>Insecta</taxon>
        <taxon>Pterygota</taxon>
        <taxon>Neoptera</taxon>
        <taxon>Paraneoptera</taxon>
        <taxon>Psocodea</taxon>
        <taxon>Troctomorpha</taxon>
        <taxon>Phthiraptera</taxon>
        <taxon>Amblycera</taxon>
        <taxon>Menoponidae</taxon>
        <taxon>Menopon</taxon>
    </lineage>
</organism>
<dbReference type="EMBL" id="JARGDH010000006">
    <property type="protein sequence ID" value="KAL0265692.1"/>
    <property type="molecule type" value="Genomic_DNA"/>
</dbReference>
<feature type="transmembrane region" description="Helical" evidence="1">
    <location>
        <begin position="302"/>
        <end position="323"/>
    </location>
</feature>
<evidence type="ECO:0000313" key="2">
    <source>
        <dbReference type="EMBL" id="KAL0265692.1"/>
    </source>
</evidence>
<keyword evidence="1" id="KW-1133">Transmembrane helix</keyword>